<accession>A0A444R225</accession>
<gene>
    <name evidence="2" type="ORF">EPS76_32365</name>
</gene>
<dbReference type="Pfam" id="PF13375">
    <property type="entry name" value="RnfC_N"/>
    <property type="match status" value="1"/>
</dbReference>
<dbReference type="GO" id="GO:0009055">
    <property type="term" value="F:electron transfer activity"/>
    <property type="evidence" value="ECO:0007669"/>
    <property type="project" value="InterPro"/>
</dbReference>
<dbReference type="PANTHER" id="PTHR43034:SF2">
    <property type="entry name" value="ION-TRANSLOCATING OXIDOREDUCTASE COMPLEX SUBUNIT C"/>
    <property type="match status" value="1"/>
</dbReference>
<feature type="non-terminal residue" evidence="2">
    <location>
        <position position="106"/>
    </location>
</feature>
<reference evidence="2 3" key="1">
    <citation type="submission" date="2019-01" db="EMBL/GenBank/DDBJ databases">
        <title>Genomic analysis of febrile catheter-associated UTI E. coli isolates.</title>
        <authorList>
            <person name="Potter R."/>
            <person name="Zou Z."/>
            <person name="Henderson J."/>
            <person name="Dantas G."/>
        </authorList>
    </citation>
    <scope>NUCLEOTIDE SEQUENCE [LARGE SCALE GENOMIC DNA]</scope>
    <source>
        <strain evidence="2 3">29_CAASB</strain>
    </source>
</reference>
<dbReference type="GO" id="GO:0051539">
    <property type="term" value="F:4 iron, 4 sulfur cluster binding"/>
    <property type="evidence" value="ECO:0007669"/>
    <property type="project" value="InterPro"/>
</dbReference>
<name>A0A444R225_ECOLX</name>
<comment type="caution">
    <text evidence="2">The sequence shown here is derived from an EMBL/GenBank/DDBJ whole genome shotgun (WGS) entry which is preliminary data.</text>
</comment>
<dbReference type="InterPro" id="IPR010208">
    <property type="entry name" value="Ion_transpt_RnfC/RsxC"/>
</dbReference>
<sequence>MLKLFSAFRKNKIWDFNGGIHPPEMKTQSNGTPLRQVPLAQRFVIPLKQHIGAEGELCVSVGDKVLRGQPLTRGRGKMLPVHAPTSGTVTAIAPHSTAHPSALAEL</sequence>
<organism evidence="2 3">
    <name type="scientific">Escherichia coli</name>
    <dbReference type="NCBI Taxonomy" id="562"/>
    <lineage>
        <taxon>Bacteria</taxon>
        <taxon>Pseudomonadati</taxon>
        <taxon>Pseudomonadota</taxon>
        <taxon>Gammaproteobacteria</taxon>
        <taxon>Enterobacterales</taxon>
        <taxon>Enterobacteriaceae</taxon>
        <taxon>Escherichia</taxon>
    </lineage>
</organism>
<evidence type="ECO:0000313" key="3">
    <source>
        <dbReference type="Proteomes" id="UP000288730"/>
    </source>
</evidence>
<evidence type="ECO:0000259" key="1">
    <source>
        <dbReference type="Pfam" id="PF13375"/>
    </source>
</evidence>
<dbReference type="PANTHER" id="PTHR43034">
    <property type="entry name" value="ION-TRANSLOCATING OXIDOREDUCTASE COMPLEX SUBUNIT C"/>
    <property type="match status" value="1"/>
</dbReference>
<proteinExistence type="predicted"/>
<dbReference type="EMBL" id="SCJN01000984">
    <property type="protein sequence ID" value="RXC84567.1"/>
    <property type="molecule type" value="Genomic_DNA"/>
</dbReference>
<protein>
    <submittedName>
        <fullName evidence="2">Electron transport complex subunit RsxC</fullName>
    </submittedName>
</protein>
<evidence type="ECO:0000313" key="2">
    <source>
        <dbReference type="EMBL" id="RXC84567.1"/>
    </source>
</evidence>
<dbReference type="Proteomes" id="UP000288730">
    <property type="component" value="Unassembled WGS sequence"/>
</dbReference>
<dbReference type="AlphaFoldDB" id="A0A444R225"/>
<dbReference type="GO" id="GO:0016020">
    <property type="term" value="C:membrane"/>
    <property type="evidence" value="ECO:0007669"/>
    <property type="project" value="InterPro"/>
</dbReference>
<dbReference type="InterPro" id="IPR026902">
    <property type="entry name" value="RnfC_N"/>
</dbReference>
<feature type="domain" description="RnfC Barrel sandwich hybrid" evidence="1">
    <location>
        <begin position="14"/>
        <end position="103"/>
    </location>
</feature>